<dbReference type="EMBL" id="SHKL01000001">
    <property type="protein sequence ID" value="RZT83419.1"/>
    <property type="molecule type" value="Genomic_DNA"/>
</dbReference>
<dbReference type="CDD" id="cd04301">
    <property type="entry name" value="NAT_SF"/>
    <property type="match status" value="1"/>
</dbReference>
<dbReference type="Gene3D" id="3.40.630.30">
    <property type="match status" value="1"/>
</dbReference>
<dbReference type="RefSeq" id="WP_130288174.1">
    <property type="nucleotide sequence ID" value="NZ_SHKL01000001.1"/>
</dbReference>
<name>A0A4Q7UTV3_PSEST</name>
<keyword evidence="2" id="KW-0012">Acyltransferase</keyword>
<dbReference type="InterPro" id="IPR000182">
    <property type="entry name" value="GNAT_dom"/>
</dbReference>
<gene>
    <name evidence="4" type="ORF">EV383_0222</name>
</gene>
<dbReference type="SUPFAM" id="SSF55729">
    <property type="entry name" value="Acyl-CoA N-acyltransferases (Nat)"/>
    <property type="match status" value="1"/>
</dbReference>
<evidence type="ECO:0000256" key="2">
    <source>
        <dbReference type="ARBA" id="ARBA00023315"/>
    </source>
</evidence>
<dbReference type="PANTHER" id="PTHR43800:SF1">
    <property type="entry name" value="PEPTIDYL-LYSINE N-ACETYLTRANSFERASE YJAB"/>
    <property type="match status" value="1"/>
</dbReference>
<proteinExistence type="predicted"/>
<dbReference type="InterPro" id="IPR016181">
    <property type="entry name" value="Acyl_CoA_acyltransferase"/>
</dbReference>
<accession>A0A4Q7UTV3</accession>
<evidence type="ECO:0000313" key="4">
    <source>
        <dbReference type="EMBL" id="RZT83419.1"/>
    </source>
</evidence>
<dbReference type="GO" id="GO:0016747">
    <property type="term" value="F:acyltransferase activity, transferring groups other than amino-acyl groups"/>
    <property type="evidence" value="ECO:0007669"/>
    <property type="project" value="InterPro"/>
</dbReference>
<dbReference type="OrthoDB" id="572496at2"/>
<dbReference type="AlphaFoldDB" id="A0A4Q7UTV3"/>
<comment type="caution">
    <text evidence="4">The sequence shown here is derived from an EMBL/GenBank/DDBJ whole genome shotgun (WGS) entry which is preliminary data.</text>
</comment>
<dbReference type="Pfam" id="PF00583">
    <property type="entry name" value="Acetyltransf_1"/>
    <property type="match status" value="1"/>
</dbReference>
<reference evidence="4 5" key="1">
    <citation type="submission" date="2019-02" db="EMBL/GenBank/DDBJ databases">
        <title>Sequencing the genomes of 1000 actinobacteria strains.</title>
        <authorList>
            <person name="Klenk H.-P."/>
        </authorList>
    </citation>
    <scope>NUCLEOTIDE SEQUENCE [LARGE SCALE GENOMIC DNA]</scope>
    <source>
        <strain evidence="4 5">DSM 45779</strain>
    </source>
</reference>
<protein>
    <submittedName>
        <fullName evidence="4">N-acetylglutamate synthase-like GNAT family acetyltransferase</fullName>
    </submittedName>
</protein>
<dbReference type="PANTHER" id="PTHR43800">
    <property type="entry name" value="PEPTIDYL-LYSINE N-ACETYLTRANSFERASE YJAB"/>
    <property type="match status" value="1"/>
</dbReference>
<evidence type="ECO:0000256" key="1">
    <source>
        <dbReference type="ARBA" id="ARBA00022679"/>
    </source>
</evidence>
<dbReference type="PROSITE" id="PS51186">
    <property type="entry name" value="GNAT"/>
    <property type="match status" value="1"/>
</dbReference>
<organism evidence="4 5">
    <name type="scientific">Pseudonocardia sediminis</name>
    <dbReference type="NCBI Taxonomy" id="1397368"/>
    <lineage>
        <taxon>Bacteria</taxon>
        <taxon>Bacillati</taxon>
        <taxon>Actinomycetota</taxon>
        <taxon>Actinomycetes</taxon>
        <taxon>Pseudonocardiales</taxon>
        <taxon>Pseudonocardiaceae</taxon>
        <taxon>Pseudonocardia</taxon>
    </lineage>
</organism>
<evidence type="ECO:0000313" key="5">
    <source>
        <dbReference type="Proteomes" id="UP000291591"/>
    </source>
</evidence>
<keyword evidence="5" id="KW-1185">Reference proteome</keyword>
<evidence type="ECO:0000259" key="3">
    <source>
        <dbReference type="PROSITE" id="PS51186"/>
    </source>
</evidence>
<keyword evidence="1 4" id="KW-0808">Transferase</keyword>
<dbReference type="Proteomes" id="UP000291591">
    <property type="component" value="Unassembled WGS sequence"/>
</dbReference>
<sequence length="170" mass="18765">MLREASVGDVAVMRAVERAAGEPFRGLGMDAVADDEPPPVAVLREFVDDGRAWVVERDGEVVAYLVAAVVDGCGHVEQASVHPDHAGHRYGAALVEHLASWSRERGHPALTLTTFRDVPWNGPYYARCGFRTLDDDELGPGLRAIRADEAARRLDRWPRVAMRRDLSPRT</sequence>
<feature type="domain" description="N-acetyltransferase" evidence="3">
    <location>
        <begin position="1"/>
        <end position="155"/>
    </location>
</feature>